<dbReference type="GO" id="GO:0004571">
    <property type="term" value="F:mannosyl-oligosaccharide 1,2-alpha-mannosidase activity"/>
    <property type="evidence" value="ECO:0007669"/>
    <property type="project" value="UniProtKB-EC"/>
</dbReference>
<dbReference type="InterPro" id="IPR001382">
    <property type="entry name" value="Glyco_hydro_47"/>
</dbReference>
<dbReference type="EMBL" id="ML769534">
    <property type="protein sequence ID" value="KAE9395273.1"/>
    <property type="molecule type" value="Genomic_DNA"/>
</dbReference>
<evidence type="ECO:0000256" key="5">
    <source>
        <dbReference type="ARBA" id="ARBA00022723"/>
    </source>
</evidence>
<evidence type="ECO:0000313" key="11">
    <source>
        <dbReference type="EMBL" id="KAE9395273.1"/>
    </source>
</evidence>
<dbReference type="GO" id="GO:0016020">
    <property type="term" value="C:membrane"/>
    <property type="evidence" value="ECO:0007669"/>
    <property type="project" value="InterPro"/>
</dbReference>
<accession>A0A6A4HC33</accession>
<keyword evidence="7" id="KW-0106">Calcium</keyword>
<dbReference type="GO" id="GO:0005509">
    <property type="term" value="F:calcium ion binding"/>
    <property type="evidence" value="ECO:0007669"/>
    <property type="project" value="InterPro"/>
</dbReference>
<evidence type="ECO:0000256" key="9">
    <source>
        <dbReference type="ARBA" id="ARBA00047669"/>
    </source>
</evidence>
<protein>
    <recommendedName>
        <fullName evidence="4">mannosyl-oligosaccharide 1,2-alpha-mannosidase</fullName>
        <ecNumber evidence="4">3.2.1.113</ecNumber>
    </recommendedName>
</protein>
<dbReference type="Proteomes" id="UP000799118">
    <property type="component" value="Unassembled WGS sequence"/>
</dbReference>
<comment type="catalytic activity">
    <reaction evidence="9">
        <text>N(4)-(alpha-D-Man-(1-&gt;2)-alpha-D-Man-(1-&gt;2)-alpha-D-Man-(1-&gt;3)-[alpha-D-Man-(1-&gt;3)-[alpha-D-Man-(1-&gt;2)-alpha-D-Man-(1-&gt;6)]-alpha-D-Man-(1-&gt;6)]-beta-D-Man-(1-&gt;4)-beta-D-GlcNAc-(1-&gt;4)-beta-D-GlcNAc)-L-asparaginyl-[protein] (N-glucan mannose isomer 8A1,2,3B1,3) + 3 H2O = N(4)-(alpha-D-Man-(1-&gt;3)-[alpha-D-Man-(1-&gt;3)-[alpha-D-Man-(1-&gt;6)]-alpha-D-Man-(1-&gt;6)]-beta-D-Man-(1-&gt;4)-beta-D-GlcNAc-(1-&gt;4)-beta-D-GlcNAc)-L-asparaginyl-[protein] (N-glucan mannose isomer 5A1,2) + 3 beta-D-mannose</text>
        <dbReference type="Rhea" id="RHEA:56028"/>
        <dbReference type="Rhea" id="RHEA-COMP:14358"/>
        <dbReference type="Rhea" id="RHEA-COMP:14367"/>
        <dbReference type="ChEBI" id="CHEBI:15377"/>
        <dbReference type="ChEBI" id="CHEBI:28563"/>
        <dbReference type="ChEBI" id="CHEBI:59087"/>
        <dbReference type="ChEBI" id="CHEBI:60628"/>
        <dbReference type="EC" id="3.2.1.113"/>
    </reaction>
</comment>
<organism evidence="11 12">
    <name type="scientific">Gymnopus androsaceus JB14</name>
    <dbReference type="NCBI Taxonomy" id="1447944"/>
    <lineage>
        <taxon>Eukaryota</taxon>
        <taxon>Fungi</taxon>
        <taxon>Dikarya</taxon>
        <taxon>Basidiomycota</taxon>
        <taxon>Agaricomycotina</taxon>
        <taxon>Agaricomycetes</taxon>
        <taxon>Agaricomycetidae</taxon>
        <taxon>Agaricales</taxon>
        <taxon>Marasmiineae</taxon>
        <taxon>Omphalotaceae</taxon>
        <taxon>Gymnopus</taxon>
    </lineage>
</organism>
<comment type="similarity">
    <text evidence="3">Belongs to the glycosyl hydrolase 47 family.</text>
</comment>
<comment type="catalytic activity">
    <reaction evidence="10">
        <text>N(4)-(alpha-D-Man-(1-&gt;2)-alpha-D-Man-(1-&gt;2)-alpha-D-Man-(1-&gt;3)-[alpha-D-Man-(1-&gt;2)-alpha-D-Man-(1-&gt;3)-[alpha-D-Man-(1-&gt;2)-alpha-D-Man-(1-&gt;6)]-alpha-D-Man-(1-&gt;6)]-beta-D-Man-(1-&gt;4)-beta-D-GlcNAc-(1-&gt;4)-beta-D-GlcNAc)-L-asparaginyl-[protein] (N-glucan mannose isomer 9A1,2,3B1,2,3) + 4 H2O = N(4)-(alpha-D-Man-(1-&gt;3)-[alpha-D-Man-(1-&gt;3)-[alpha-D-Man-(1-&gt;6)]-alpha-D-Man-(1-&gt;6)]-beta-D-Man-(1-&gt;4)-beta-D-GlcNAc-(1-&gt;4)-beta-D-GlcNAc)-L-asparaginyl-[protein] (N-glucan mannose isomer 5A1,2) + 4 beta-D-mannose</text>
        <dbReference type="Rhea" id="RHEA:56008"/>
        <dbReference type="Rhea" id="RHEA-COMP:14356"/>
        <dbReference type="Rhea" id="RHEA-COMP:14367"/>
        <dbReference type="ChEBI" id="CHEBI:15377"/>
        <dbReference type="ChEBI" id="CHEBI:28563"/>
        <dbReference type="ChEBI" id="CHEBI:59087"/>
        <dbReference type="ChEBI" id="CHEBI:139493"/>
        <dbReference type="EC" id="3.2.1.113"/>
    </reaction>
</comment>
<reference evidence="11" key="1">
    <citation type="journal article" date="2019" name="Environ. Microbiol.">
        <title>Fungal ecological strategies reflected in gene transcription - a case study of two litter decomposers.</title>
        <authorList>
            <person name="Barbi F."/>
            <person name="Kohler A."/>
            <person name="Barry K."/>
            <person name="Baskaran P."/>
            <person name="Daum C."/>
            <person name="Fauchery L."/>
            <person name="Ihrmark K."/>
            <person name="Kuo A."/>
            <person name="LaButti K."/>
            <person name="Lipzen A."/>
            <person name="Morin E."/>
            <person name="Grigoriev I.V."/>
            <person name="Henrissat B."/>
            <person name="Lindahl B."/>
            <person name="Martin F."/>
        </authorList>
    </citation>
    <scope>NUCLEOTIDE SEQUENCE</scope>
    <source>
        <strain evidence="11">JB14</strain>
    </source>
</reference>
<evidence type="ECO:0000256" key="8">
    <source>
        <dbReference type="ARBA" id="ARBA00023157"/>
    </source>
</evidence>
<comment type="pathway">
    <text evidence="2">Protein modification; protein glycosylation.</text>
</comment>
<evidence type="ECO:0000256" key="3">
    <source>
        <dbReference type="ARBA" id="ARBA00007658"/>
    </source>
</evidence>
<comment type="cofactor">
    <cofactor evidence="1">
        <name>Ca(2+)</name>
        <dbReference type="ChEBI" id="CHEBI:29108"/>
    </cofactor>
</comment>
<dbReference type="PANTHER" id="PTHR11742:SF55">
    <property type="entry name" value="ENDOPLASMIC RETICULUM MANNOSYL-OLIGOSACCHARIDE 1,2-ALPHA-MANNOSIDASE"/>
    <property type="match status" value="1"/>
</dbReference>
<keyword evidence="5" id="KW-0479">Metal-binding</keyword>
<dbReference type="EC" id="3.2.1.113" evidence="4"/>
<evidence type="ECO:0000256" key="2">
    <source>
        <dbReference type="ARBA" id="ARBA00004922"/>
    </source>
</evidence>
<keyword evidence="6" id="KW-0378">Hydrolase</keyword>
<dbReference type="InterPro" id="IPR036026">
    <property type="entry name" value="Seven-hairpin_glycosidases"/>
</dbReference>
<evidence type="ECO:0000313" key="12">
    <source>
        <dbReference type="Proteomes" id="UP000799118"/>
    </source>
</evidence>
<evidence type="ECO:0000256" key="7">
    <source>
        <dbReference type="ARBA" id="ARBA00022837"/>
    </source>
</evidence>
<keyword evidence="12" id="KW-1185">Reference proteome</keyword>
<dbReference type="InterPro" id="IPR012341">
    <property type="entry name" value="6hp_glycosidase-like_sf"/>
</dbReference>
<dbReference type="GO" id="GO:0036503">
    <property type="term" value="P:ERAD pathway"/>
    <property type="evidence" value="ECO:0007669"/>
    <property type="project" value="UniProtKB-ARBA"/>
</dbReference>
<dbReference type="AlphaFoldDB" id="A0A6A4HC33"/>
<dbReference type="InterPro" id="IPR050749">
    <property type="entry name" value="Glycosyl_Hydrolase_47"/>
</dbReference>
<dbReference type="Pfam" id="PF01532">
    <property type="entry name" value="Glyco_hydro_47"/>
    <property type="match status" value="1"/>
</dbReference>
<proteinExistence type="inferred from homology"/>
<dbReference type="PANTHER" id="PTHR11742">
    <property type="entry name" value="MANNOSYL-OLIGOSACCHARIDE ALPHA-1,2-MANNOSIDASE-RELATED"/>
    <property type="match status" value="1"/>
</dbReference>
<evidence type="ECO:0000256" key="6">
    <source>
        <dbReference type="ARBA" id="ARBA00022801"/>
    </source>
</evidence>
<evidence type="ECO:0000256" key="10">
    <source>
        <dbReference type="ARBA" id="ARBA00048605"/>
    </source>
</evidence>
<sequence length="442" mass="50044">MLIKTAIDLKQEFTGRETDMKPNSNRSGGMKTRILAAFTCWEDAIPEASGLGNTFPDPDFFSELVQITTDIINLPLAVVLSSSPTPSLPSPSGLRSHIVKTPWDNNWTFLFSLPLSRQLIPRTRFAYPALYRPLSSWTQRLHQITSPYNFTQVYSRWRSITHSSPELWTKLTIELPPALKTEADASKLEERITEWILRSSNLSIDLQVNGPFFRNRQDHPTGLQPLFWTSKWLTNLSFDQDANFDTFETTIHVLLSAYELTGHDKLYLDRAIKLANRVFDTESGLPLPNIKLALRKGVPDPDLPFLISTRGRNVLGRGRSASVYNDSQNQTENVYREMYDDAMNAVHGNLISKSPYSRMTYTLELIPERHGDGQLFMTFPYLILVTHTKTRSSRAAITGAAVLPVSIPPRQSEFMDHGKKDRKTGVKLLKANGTMERVSDNA</sequence>
<dbReference type="GO" id="GO:0005975">
    <property type="term" value="P:carbohydrate metabolic process"/>
    <property type="evidence" value="ECO:0007669"/>
    <property type="project" value="InterPro"/>
</dbReference>
<dbReference type="OrthoDB" id="2269034at2759"/>
<dbReference type="SUPFAM" id="SSF48225">
    <property type="entry name" value="Seven-hairpin glycosidases"/>
    <property type="match status" value="1"/>
</dbReference>
<evidence type="ECO:0000256" key="4">
    <source>
        <dbReference type="ARBA" id="ARBA00012238"/>
    </source>
</evidence>
<name>A0A6A4HC33_9AGAR</name>
<dbReference type="GO" id="GO:0005783">
    <property type="term" value="C:endoplasmic reticulum"/>
    <property type="evidence" value="ECO:0007669"/>
    <property type="project" value="TreeGrafter"/>
</dbReference>
<keyword evidence="8" id="KW-1015">Disulfide bond</keyword>
<gene>
    <name evidence="11" type="ORF">BT96DRAFT_997775</name>
</gene>
<evidence type="ECO:0000256" key="1">
    <source>
        <dbReference type="ARBA" id="ARBA00001913"/>
    </source>
</evidence>
<dbReference type="Gene3D" id="1.50.10.10">
    <property type="match status" value="1"/>
</dbReference>